<reference evidence="4 5" key="1">
    <citation type="submission" date="2020-03" db="EMBL/GenBank/DDBJ databases">
        <title>Dissostichus mawsoni Genome sequencing and assembly.</title>
        <authorList>
            <person name="Park H."/>
        </authorList>
    </citation>
    <scope>NUCLEOTIDE SEQUENCE [LARGE SCALE GENOMIC DNA]</scope>
    <source>
        <strain evidence="4">DM0001</strain>
        <tissue evidence="4">Muscle</tissue>
    </source>
</reference>
<feature type="transmembrane region" description="Helical" evidence="3">
    <location>
        <begin position="1531"/>
        <end position="1562"/>
    </location>
</feature>
<feature type="compositionally biased region" description="Basic and acidic residues" evidence="2">
    <location>
        <begin position="44"/>
        <end position="60"/>
    </location>
</feature>
<sequence>MTAGAVSVPLIIPIMHLHTHRAKNHVDTHTYTPSSQIFFSLDGSKPEAEPRGGSRNDGRRSSTVTKVFIVDQADPNRKSSEEDFLLSDLQRPSEGASAGSPLRPPSPRFLIGRLGSPNRQQKTGPPPRPPRKSSGGLSSTETSRIQRETDFLRCAQCLTLRPSDPFSRFCAQCGAALPGLPAQRPPPAEGGQMVSCVSCGSLVPVNTQSCLICETSVTQRPQASIKLQAVCVGSSAPSGRMLSCSRWSCSQLCVVLALWSKCPPERLLLPRLQHLPSGSAPPNIPQLQHRLPMMQPCRPHPLKAPPPAKGWPAHCRVLHSDCWTLLPISHRAAEEGATERETQQNKRRATTGERRQPGERFLEAAGGPRVFSPEELCSEQRLLQDTAGEPRLGRLTCRTPVPHLYHTCTTPVQHLYNTCTTLYNTCTTPVQHLYHTCTTPVQHLYNTCTTPVQHLYNTCTTPVPHLYNTCTTPVQHLYNTCTTPVPHLYHTCTTPLQHMYHTCTTPVPHLYNTCTTPVQHLYNTCTTPVQHLYNTCTTPVPHLYNTFTTPVPHLYHTCTPVQHLYNTCTTPVPQLYHTCTTPLQHLYHTCTTPVPHLYNTCTTPMVSAVIQEDQHEVTVSVSFVSAGREPLQKHLPTRCLCCVTSLPLLVHRSDETSQTEPDSQTSGAGRAAAEGAGSGGGRVSAVQQLLDQVRASAANQTPALLINFTLIGLFLLQGDPSCCHGDGRHALTVAVVNGHHDVLPVLVQRGADVDQQSGPCKASVGRRSSGGQTAYDVALRSGCRETVSLITAQTGDQLLRQLTEPGRLLNHRLNLDALCCSRVDVHYKRKISVSSGPVGLLQDDHAEVRVLQALGQVHTWKRARDTVGWDRFVDAGGVRTLDAQVRTAFCSRQTMAEGHRGLLKASSAGEIPPTRLRVALTARSTSSRGSPRCLLAWRTSSFLWRRLACGVTANASGQEASRRSSILSSYRLRGEKQGVWGSSVIYPPPLGASGANTAPGRERRPLPASHRPFKLFVVSFVVLALGFTFDVRRCRTELLPGDEAGARRREDQVWSAPGVPPPASAQFDGRGGGAACVGVCWCVLVCVGLCVGGVLVCVLVCVCVLEAVCWCVCWCVLVCVLVCVGVCWCVLEAVCCVCCVCWCVLVCVLVCVGCVGVCWRQFVGVCWCVLEAVCWCVLEAVCWCVLVCVGGSVLVCVGGSVLVCVGGSVLVCVGGSVLVCVLEAVCWCVLEAVCWCVLVCVGGSVLVCVGGSVLVCVGVCWRQCVGVCWRQCVGGVLEAVCWCVLEAVCWCVCSGGSVLVCVGGSVLCVLEQCVGVCVGGSVLVCVGGSVLVCVGAVCWCVLEAVCWCVLEAVCWCVLEAVCCVCVGSVLVCVLEAVCWCVLEAVCWCVLEAVCWCVLVCLEAVCWCVVGGSVLVCVGGSVGVCWRQCVGVCGVCWCVLVCVGGSVLVCVLEAVCWCVFWRQCVGVCWCVLVCVGGSVLVCVGVCWCVLEAVCWCVCWRQCVGVCSGGSVLVCVGVCWCVCWRQCVGVCGWRQLLVCVGGSVLVCVVCVGVCWCVLVCVGVCLEAVCWCGWRQCVGVCVGGSVLVCVGGSVL</sequence>
<feature type="transmembrane region" description="Helical" evidence="3">
    <location>
        <begin position="1169"/>
        <end position="1194"/>
    </location>
</feature>
<comment type="caution">
    <text evidence="4">The sequence shown here is derived from an EMBL/GenBank/DDBJ whole genome shotgun (WGS) entry which is preliminary data.</text>
</comment>
<feature type="region of interest" description="Disordered" evidence="2">
    <location>
        <begin position="653"/>
        <end position="679"/>
    </location>
</feature>
<feature type="transmembrane region" description="Helical" evidence="3">
    <location>
        <begin position="1459"/>
        <end position="1489"/>
    </location>
</feature>
<proteinExistence type="predicted"/>
<dbReference type="InterPro" id="IPR052481">
    <property type="entry name" value="DZAN1"/>
</dbReference>
<dbReference type="PANTHER" id="PTHR16058">
    <property type="entry name" value="DOUBLE ZINC RIBBON AND ANKYRIN REPEAT-CONTAINING PROTEIN 1"/>
    <property type="match status" value="1"/>
</dbReference>
<evidence type="ECO:0000256" key="1">
    <source>
        <dbReference type="PROSITE-ProRule" id="PRU00023"/>
    </source>
</evidence>
<dbReference type="Gene3D" id="1.25.40.20">
    <property type="entry name" value="Ankyrin repeat-containing domain"/>
    <property type="match status" value="1"/>
</dbReference>
<name>A0A7J5YML3_DISMA</name>
<feature type="transmembrane region" description="Helical" evidence="3">
    <location>
        <begin position="1354"/>
        <end position="1377"/>
    </location>
</feature>
<keyword evidence="5" id="KW-1185">Reference proteome</keyword>
<dbReference type="EMBL" id="JAAKFY010000010">
    <property type="protein sequence ID" value="KAF3850393.1"/>
    <property type="molecule type" value="Genomic_DNA"/>
</dbReference>
<feature type="compositionally biased region" description="Polar residues" evidence="2">
    <location>
        <begin position="656"/>
        <end position="666"/>
    </location>
</feature>
<dbReference type="OrthoDB" id="10033229at2759"/>
<keyword evidence="1" id="KW-0040">ANK repeat</keyword>
<gene>
    <name evidence="4" type="ORF">F7725_012165</name>
</gene>
<feature type="transmembrane region" description="Helical" evidence="3">
    <location>
        <begin position="1273"/>
        <end position="1306"/>
    </location>
</feature>
<feature type="transmembrane region" description="Helical" evidence="3">
    <location>
        <begin position="1201"/>
        <end position="1224"/>
    </location>
</feature>
<dbReference type="SUPFAM" id="SSF48403">
    <property type="entry name" value="Ankyrin repeat"/>
    <property type="match status" value="1"/>
</dbReference>
<feature type="transmembrane region" description="Helical" evidence="3">
    <location>
        <begin position="1230"/>
        <end position="1261"/>
    </location>
</feature>
<dbReference type="InterPro" id="IPR036770">
    <property type="entry name" value="Ankyrin_rpt-contain_sf"/>
</dbReference>
<dbReference type="PANTHER" id="PTHR16058:SF4">
    <property type="entry name" value="DOUBLE ZINC RIBBON AND ANKYRIN REPEAT-CONTAINING PROTEIN 1"/>
    <property type="match status" value="1"/>
</dbReference>
<feature type="non-terminal residue" evidence="4">
    <location>
        <position position="1592"/>
    </location>
</feature>
<feature type="region of interest" description="Disordered" evidence="2">
    <location>
        <begin position="40"/>
        <end position="65"/>
    </location>
</feature>
<keyword evidence="3" id="KW-0472">Membrane</keyword>
<evidence type="ECO:0008006" key="6">
    <source>
        <dbReference type="Google" id="ProtNLM"/>
    </source>
</evidence>
<dbReference type="PROSITE" id="PS50088">
    <property type="entry name" value="ANK_REPEAT"/>
    <property type="match status" value="1"/>
</dbReference>
<feature type="transmembrane region" description="Helical" evidence="3">
    <location>
        <begin position="1429"/>
        <end position="1453"/>
    </location>
</feature>
<feature type="region of interest" description="Disordered" evidence="2">
    <location>
        <begin position="91"/>
        <end position="144"/>
    </location>
</feature>
<dbReference type="GO" id="GO:0042462">
    <property type="term" value="P:eye photoreceptor cell development"/>
    <property type="evidence" value="ECO:0007669"/>
    <property type="project" value="TreeGrafter"/>
</dbReference>
<evidence type="ECO:0000256" key="2">
    <source>
        <dbReference type="SAM" id="MobiDB-lite"/>
    </source>
</evidence>
<keyword evidence="3" id="KW-0812">Transmembrane</keyword>
<evidence type="ECO:0000313" key="5">
    <source>
        <dbReference type="Proteomes" id="UP000518266"/>
    </source>
</evidence>
<feature type="repeat" description="ANK" evidence="1">
    <location>
        <begin position="726"/>
        <end position="758"/>
    </location>
</feature>
<dbReference type="InterPro" id="IPR002110">
    <property type="entry name" value="Ankyrin_rpt"/>
</dbReference>
<accession>A0A7J5YML3</accession>
<feature type="transmembrane region" description="Helical" evidence="3">
    <location>
        <begin position="1138"/>
        <end position="1163"/>
    </location>
</feature>
<evidence type="ECO:0000256" key="3">
    <source>
        <dbReference type="SAM" id="Phobius"/>
    </source>
</evidence>
<dbReference type="SMART" id="SM00248">
    <property type="entry name" value="ANK"/>
    <property type="match status" value="2"/>
</dbReference>
<feature type="transmembrane region" description="Helical" evidence="3">
    <location>
        <begin position="1318"/>
        <end position="1342"/>
    </location>
</feature>
<protein>
    <recommendedName>
        <fullName evidence="6">Double zinc ribbon and ankyrin repeat domains 1</fullName>
    </recommendedName>
</protein>
<evidence type="ECO:0000313" key="4">
    <source>
        <dbReference type="EMBL" id="KAF3850393.1"/>
    </source>
</evidence>
<feature type="region of interest" description="Disordered" evidence="2">
    <location>
        <begin position="333"/>
        <end position="358"/>
    </location>
</feature>
<organism evidence="4 5">
    <name type="scientific">Dissostichus mawsoni</name>
    <name type="common">Antarctic cod</name>
    <dbReference type="NCBI Taxonomy" id="36200"/>
    <lineage>
        <taxon>Eukaryota</taxon>
        <taxon>Metazoa</taxon>
        <taxon>Chordata</taxon>
        <taxon>Craniata</taxon>
        <taxon>Vertebrata</taxon>
        <taxon>Euteleostomi</taxon>
        <taxon>Actinopterygii</taxon>
        <taxon>Neopterygii</taxon>
        <taxon>Teleostei</taxon>
        <taxon>Neoteleostei</taxon>
        <taxon>Acanthomorphata</taxon>
        <taxon>Eupercaria</taxon>
        <taxon>Perciformes</taxon>
        <taxon>Notothenioidei</taxon>
        <taxon>Nototheniidae</taxon>
        <taxon>Dissostichus</taxon>
    </lineage>
</organism>
<dbReference type="Proteomes" id="UP000518266">
    <property type="component" value="Unassembled WGS sequence"/>
</dbReference>
<feature type="transmembrane region" description="Helical" evidence="3">
    <location>
        <begin position="1501"/>
        <end position="1525"/>
    </location>
</feature>
<feature type="transmembrane region" description="Helical" evidence="3">
    <location>
        <begin position="1107"/>
        <end position="1131"/>
    </location>
</feature>
<feature type="transmembrane region" description="Helical" evidence="3">
    <location>
        <begin position="1389"/>
        <end position="1417"/>
    </location>
</feature>
<keyword evidence="3" id="KW-1133">Transmembrane helix</keyword>
<feature type="transmembrane region" description="Helical" evidence="3">
    <location>
        <begin position="1074"/>
        <end position="1101"/>
    </location>
</feature>
<dbReference type="PROSITE" id="PS50297">
    <property type="entry name" value="ANK_REP_REGION"/>
    <property type="match status" value="1"/>
</dbReference>